<feature type="compositionally biased region" description="Gly residues" evidence="1">
    <location>
        <begin position="99"/>
        <end position="108"/>
    </location>
</feature>
<evidence type="ECO:0000256" key="1">
    <source>
        <dbReference type="SAM" id="MobiDB-lite"/>
    </source>
</evidence>
<comment type="caution">
    <text evidence="2">The sequence shown here is derived from an EMBL/GenBank/DDBJ whole genome shotgun (WGS) entry which is preliminary data.</text>
</comment>
<reference evidence="2" key="2">
    <citation type="journal article" date="2024" name="Plant">
        <title>Genomic evolution and insights into agronomic trait innovations of Sesamum species.</title>
        <authorList>
            <person name="Miao H."/>
            <person name="Wang L."/>
            <person name="Qu L."/>
            <person name="Liu H."/>
            <person name="Sun Y."/>
            <person name="Le M."/>
            <person name="Wang Q."/>
            <person name="Wei S."/>
            <person name="Zheng Y."/>
            <person name="Lin W."/>
            <person name="Duan Y."/>
            <person name="Cao H."/>
            <person name="Xiong S."/>
            <person name="Wang X."/>
            <person name="Wei L."/>
            <person name="Li C."/>
            <person name="Ma Q."/>
            <person name="Ju M."/>
            <person name="Zhao R."/>
            <person name="Li G."/>
            <person name="Mu C."/>
            <person name="Tian Q."/>
            <person name="Mei H."/>
            <person name="Zhang T."/>
            <person name="Gao T."/>
            <person name="Zhang H."/>
        </authorList>
    </citation>
    <scope>NUCLEOTIDE SEQUENCE</scope>
    <source>
        <strain evidence="2">G01</strain>
    </source>
</reference>
<evidence type="ECO:0000313" key="2">
    <source>
        <dbReference type="EMBL" id="KAL0379695.1"/>
    </source>
</evidence>
<feature type="compositionally biased region" description="Gly residues" evidence="1">
    <location>
        <begin position="37"/>
        <end position="49"/>
    </location>
</feature>
<dbReference type="AlphaFoldDB" id="A0AAW2RH51"/>
<feature type="region of interest" description="Disordered" evidence="1">
    <location>
        <begin position="22"/>
        <end position="110"/>
    </location>
</feature>
<dbReference type="EMBL" id="JACGWK010000001">
    <property type="protein sequence ID" value="KAL0379695.1"/>
    <property type="molecule type" value="Genomic_DNA"/>
</dbReference>
<gene>
    <name evidence="2" type="ORF">Sangu_0033800</name>
</gene>
<reference evidence="2" key="1">
    <citation type="submission" date="2020-06" db="EMBL/GenBank/DDBJ databases">
        <authorList>
            <person name="Li T."/>
            <person name="Hu X."/>
            <person name="Zhang T."/>
            <person name="Song X."/>
            <person name="Zhang H."/>
            <person name="Dai N."/>
            <person name="Sheng W."/>
            <person name="Hou X."/>
            <person name="Wei L."/>
        </authorList>
    </citation>
    <scope>NUCLEOTIDE SEQUENCE</scope>
    <source>
        <strain evidence="2">G01</strain>
        <tissue evidence="2">Leaf</tissue>
    </source>
</reference>
<protein>
    <submittedName>
        <fullName evidence="2">Uncharacterized protein</fullName>
    </submittedName>
</protein>
<sequence>MLKGIWCLICFGEPTSVLDSARISSRPTSSQTLSSSHGGGGSTGGGGGAASTDTAGVAAVSDTNPSPKWQQDSTTATSSNAGGADSELLPIPPSLEIGTAGGGSGGNGEKFAMEDWESVLSESVAVSPSQEQSILRWIMGDVEDPAMGSLNKVLQIGGGAGGVSAAAEFEFCGGFGVGDQGFGGDQYGATFMPTVPSFPNNNRSSAEKIGLAPNPISSNLSTNFKFPPNSQNIMHPSSVSNNLGAITLHHQTSFDSSAEMRPPIFNSQLLINQQQAQQAQNPSFFFPLSYAQQQEQNLFMPPQAKRHNPGGPVSGGLEPGSQISKGSFADTAEQELFMGRQQLHLQQQPLPHQLHLLLIICSKGQWGRGRSRK</sequence>
<name>A0AAW2RH51_9LAMI</name>
<feature type="compositionally biased region" description="Low complexity" evidence="1">
    <location>
        <begin position="50"/>
        <end position="61"/>
    </location>
</feature>
<feature type="compositionally biased region" description="Low complexity" evidence="1">
    <location>
        <begin position="24"/>
        <end position="36"/>
    </location>
</feature>
<accession>A0AAW2RH51</accession>
<organism evidence="2">
    <name type="scientific">Sesamum angustifolium</name>
    <dbReference type="NCBI Taxonomy" id="2727405"/>
    <lineage>
        <taxon>Eukaryota</taxon>
        <taxon>Viridiplantae</taxon>
        <taxon>Streptophyta</taxon>
        <taxon>Embryophyta</taxon>
        <taxon>Tracheophyta</taxon>
        <taxon>Spermatophyta</taxon>
        <taxon>Magnoliopsida</taxon>
        <taxon>eudicotyledons</taxon>
        <taxon>Gunneridae</taxon>
        <taxon>Pentapetalae</taxon>
        <taxon>asterids</taxon>
        <taxon>lamiids</taxon>
        <taxon>Lamiales</taxon>
        <taxon>Pedaliaceae</taxon>
        <taxon>Sesamum</taxon>
    </lineage>
</organism>
<proteinExistence type="predicted"/>
<feature type="region of interest" description="Disordered" evidence="1">
    <location>
        <begin position="305"/>
        <end position="325"/>
    </location>
</feature>
<feature type="compositionally biased region" description="Polar residues" evidence="1">
    <location>
        <begin position="62"/>
        <end position="81"/>
    </location>
</feature>